<dbReference type="PROSITE" id="PS50887">
    <property type="entry name" value="GGDEF"/>
    <property type="match status" value="1"/>
</dbReference>
<comment type="caution">
    <text evidence="7">The sequence shown here is derived from an EMBL/GenBank/DDBJ whole genome shotgun (WGS) entry which is preliminary data.</text>
</comment>
<keyword evidence="1" id="KW-0600">Photoreceptor protein</keyword>
<dbReference type="PROSITE" id="PS50046">
    <property type="entry name" value="PHYTOCHROME_2"/>
    <property type="match status" value="1"/>
</dbReference>
<name>A0ABT8K865_9MICO</name>
<dbReference type="InterPro" id="IPR029787">
    <property type="entry name" value="Nucleotide_cyclase"/>
</dbReference>
<keyword evidence="7" id="KW-0808">Transferase</keyword>
<gene>
    <name evidence="7" type="ORF">P5G50_02050</name>
</gene>
<dbReference type="InterPro" id="IPR043128">
    <property type="entry name" value="Rev_trsase/Diguanyl_cyclase"/>
</dbReference>
<dbReference type="SUPFAM" id="SSF55785">
    <property type="entry name" value="PYP-like sensor domain (PAS domain)"/>
    <property type="match status" value="1"/>
</dbReference>
<dbReference type="InterPro" id="IPR035965">
    <property type="entry name" value="PAS-like_dom_sf"/>
</dbReference>
<dbReference type="SUPFAM" id="SSF55781">
    <property type="entry name" value="GAF domain-like"/>
    <property type="match status" value="2"/>
</dbReference>
<keyword evidence="7" id="KW-0548">Nucleotidyltransferase</keyword>
<protein>
    <submittedName>
        <fullName evidence="7">Diguanylate cyclase</fullName>
        <ecNumber evidence="7">2.7.7.65</ecNumber>
    </submittedName>
</protein>
<evidence type="ECO:0000259" key="6">
    <source>
        <dbReference type="PROSITE" id="PS50887"/>
    </source>
</evidence>
<dbReference type="Pfam" id="PF08446">
    <property type="entry name" value="PAS_2"/>
    <property type="match status" value="1"/>
</dbReference>
<dbReference type="InterPro" id="IPR029016">
    <property type="entry name" value="GAF-like_dom_sf"/>
</dbReference>
<evidence type="ECO:0000313" key="7">
    <source>
        <dbReference type="EMBL" id="MDN4613222.1"/>
    </source>
</evidence>
<dbReference type="PANTHER" id="PTHR45138">
    <property type="entry name" value="REGULATORY COMPONENTS OF SENSORY TRANSDUCTION SYSTEM"/>
    <property type="match status" value="1"/>
</dbReference>
<dbReference type="Gene3D" id="3.30.450.20">
    <property type="entry name" value="PAS domain"/>
    <property type="match status" value="1"/>
</dbReference>
<feature type="domain" description="Phytochrome chromophore attachment site" evidence="5">
    <location>
        <begin position="135"/>
        <end position="291"/>
    </location>
</feature>
<evidence type="ECO:0000256" key="1">
    <source>
        <dbReference type="ARBA" id="ARBA00022543"/>
    </source>
</evidence>
<sequence>MDDSAAVPDVADSAERQRLEECVKEPIRTPGRIQSHGVLLAVDVNTFEIVTVSENAARWLGRSVSELGSPTLEWAVAADSHGDPVRVELSGRPFDAIIHRVGDNAIIELEPAEGAPDLGTPSVVNAIRTLGLLTSAEELRQAAAEEVKRISGFDRVMVYRFFEDGHGEIAGEASEPGMDVYSGLRFPASDIPQQARSLYLTKLSRAIVSTEDPGTPLVGSDPGAPPLDLSSAELRAVSPHHLAFMRNMGQASTVSFSLIADDRLVGMITCAHRTERRMPILLRRALEVLATQLTVQLGALESIAELRHDLSLRERRAAVLADVPSADDPLLELSEKGDALCALVEADGAILALDGVSRSVGDVPLVDRSILLAAAGTEPLHTDEIGRTHPALATLTPGFAGMLVIPVPGHGVLLFFRREAAQVIRWLGDQTASNRDTPLSPRRSFSEWRESVQGSAIAWGRTAGEARDLGRELARALDRRDEARLAQLALIDHLTGLHNRRSFERALEDVVVQGRSGVLLFLDLDDFKSVNDRQGHETGDAVLRAVADRLTQACRASDVISRLAGDEFVVLCAGLTEAEGDRVASRLVEAIGHPVQTKRGDVTITASCGVIAVEDGHTAKQLLDAADAAMYRAKKAGRNRTSR</sequence>
<keyword evidence="8" id="KW-1185">Reference proteome</keyword>
<dbReference type="PANTHER" id="PTHR45138:SF9">
    <property type="entry name" value="DIGUANYLATE CYCLASE DGCM-RELATED"/>
    <property type="match status" value="1"/>
</dbReference>
<dbReference type="InterPro" id="IPR050469">
    <property type="entry name" value="Diguanylate_Cyclase"/>
</dbReference>
<evidence type="ECO:0000256" key="4">
    <source>
        <dbReference type="ARBA" id="ARBA00023170"/>
    </source>
</evidence>
<dbReference type="SUPFAM" id="SSF55073">
    <property type="entry name" value="Nucleotide cyclase"/>
    <property type="match status" value="1"/>
</dbReference>
<dbReference type="Proteomes" id="UP001174208">
    <property type="component" value="Unassembled WGS sequence"/>
</dbReference>
<dbReference type="Pfam" id="PF00990">
    <property type="entry name" value="GGDEF"/>
    <property type="match status" value="1"/>
</dbReference>
<evidence type="ECO:0000259" key="5">
    <source>
        <dbReference type="PROSITE" id="PS50046"/>
    </source>
</evidence>
<dbReference type="Pfam" id="PF00360">
    <property type="entry name" value="PHY"/>
    <property type="match status" value="1"/>
</dbReference>
<dbReference type="Gene3D" id="3.30.70.270">
    <property type="match status" value="1"/>
</dbReference>
<dbReference type="InterPro" id="IPR003018">
    <property type="entry name" value="GAF"/>
</dbReference>
<dbReference type="GO" id="GO:0052621">
    <property type="term" value="F:diguanylate cyclase activity"/>
    <property type="evidence" value="ECO:0007669"/>
    <property type="project" value="UniProtKB-EC"/>
</dbReference>
<dbReference type="SMART" id="SM00065">
    <property type="entry name" value="GAF"/>
    <property type="match status" value="1"/>
</dbReference>
<dbReference type="PRINTS" id="PR01033">
    <property type="entry name" value="PHYTOCHROME"/>
</dbReference>
<dbReference type="Pfam" id="PF01590">
    <property type="entry name" value="GAF"/>
    <property type="match status" value="1"/>
</dbReference>
<dbReference type="InterPro" id="IPR001294">
    <property type="entry name" value="Phytochrome"/>
</dbReference>
<keyword evidence="4" id="KW-0675">Receptor</keyword>
<dbReference type="InterPro" id="IPR013515">
    <property type="entry name" value="Phytochrome_cen-reg"/>
</dbReference>
<dbReference type="EC" id="2.7.7.65" evidence="7"/>
<dbReference type="InterPro" id="IPR043150">
    <property type="entry name" value="Phytochrome_PHY_sf"/>
</dbReference>
<dbReference type="NCBIfam" id="TIGR00254">
    <property type="entry name" value="GGDEF"/>
    <property type="match status" value="1"/>
</dbReference>
<keyword evidence="2" id="KW-0716">Sensory transduction</keyword>
<reference evidence="7" key="1">
    <citation type="submission" date="2023-06" db="EMBL/GenBank/DDBJ databases">
        <title>MT1 and MT2 Draft Genomes of Novel Species.</title>
        <authorList>
            <person name="Venkateswaran K."/>
        </authorList>
    </citation>
    <scope>NUCLEOTIDE SEQUENCE</scope>
    <source>
        <strain evidence="7">F6_8S_P_1B</strain>
    </source>
</reference>
<organism evidence="7 8">
    <name type="scientific">Leifsonia williamsii</name>
    <dbReference type="NCBI Taxonomy" id="3035919"/>
    <lineage>
        <taxon>Bacteria</taxon>
        <taxon>Bacillati</taxon>
        <taxon>Actinomycetota</taxon>
        <taxon>Actinomycetes</taxon>
        <taxon>Micrococcales</taxon>
        <taxon>Microbacteriaceae</taxon>
        <taxon>Leifsonia</taxon>
    </lineage>
</organism>
<keyword evidence="3" id="KW-0157">Chromophore</keyword>
<feature type="domain" description="GGDEF" evidence="6">
    <location>
        <begin position="515"/>
        <end position="643"/>
    </location>
</feature>
<dbReference type="SMART" id="SM00267">
    <property type="entry name" value="GGDEF"/>
    <property type="match status" value="1"/>
</dbReference>
<dbReference type="InterPro" id="IPR016132">
    <property type="entry name" value="Phyto_chromo_attachment"/>
</dbReference>
<dbReference type="RefSeq" id="WP_301212702.1">
    <property type="nucleotide sequence ID" value="NZ_JAROCF010000001.1"/>
</dbReference>
<dbReference type="Gene3D" id="3.30.450.40">
    <property type="match status" value="1"/>
</dbReference>
<dbReference type="Gene3D" id="3.30.450.270">
    <property type="match status" value="1"/>
</dbReference>
<dbReference type="InterPro" id="IPR000160">
    <property type="entry name" value="GGDEF_dom"/>
</dbReference>
<accession>A0ABT8K865</accession>
<evidence type="ECO:0000256" key="2">
    <source>
        <dbReference type="ARBA" id="ARBA00022606"/>
    </source>
</evidence>
<dbReference type="EMBL" id="JAROCF010000001">
    <property type="protein sequence ID" value="MDN4613222.1"/>
    <property type="molecule type" value="Genomic_DNA"/>
</dbReference>
<evidence type="ECO:0000256" key="3">
    <source>
        <dbReference type="ARBA" id="ARBA00022991"/>
    </source>
</evidence>
<evidence type="ECO:0000313" key="8">
    <source>
        <dbReference type="Proteomes" id="UP001174208"/>
    </source>
</evidence>
<dbReference type="InterPro" id="IPR013654">
    <property type="entry name" value="PAS_2"/>
</dbReference>
<proteinExistence type="predicted"/>
<dbReference type="CDD" id="cd01949">
    <property type="entry name" value="GGDEF"/>
    <property type="match status" value="1"/>
</dbReference>